<evidence type="ECO:0000313" key="3">
    <source>
        <dbReference type="Proteomes" id="UP000256424"/>
    </source>
</evidence>
<dbReference type="InterPro" id="IPR016865">
    <property type="entry name" value="RclC"/>
</dbReference>
<keyword evidence="1" id="KW-0812">Transmembrane</keyword>
<dbReference type="Proteomes" id="UP000256424">
    <property type="component" value="Unassembled WGS sequence"/>
</dbReference>
<dbReference type="EMBL" id="NXLW01000007">
    <property type="protein sequence ID" value="RDU72375.1"/>
    <property type="molecule type" value="Genomic_DNA"/>
</dbReference>
<evidence type="ECO:0000313" key="2">
    <source>
        <dbReference type="EMBL" id="RDU72375.1"/>
    </source>
</evidence>
<keyword evidence="1" id="KW-0472">Membrane</keyword>
<feature type="transmembrane region" description="Helical" evidence="1">
    <location>
        <begin position="121"/>
        <end position="141"/>
    </location>
</feature>
<organism evidence="2 3">
    <name type="scientific">Helicobacter aurati</name>
    <dbReference type="NCBI Taxonomy" id="137778"/>
    <lineage>
        <taxon>Bacteria</taxon>
        <taxon>Pseudomonadati</taxon>
        <taxon>Campylobacterota</taxon>
        <taxon>Epsilonproteobacteria</taxon>
        <taxon>Campylobacterales</taxon>
        <taxon>Helicobacteraceae</taxon>
        <taxon>Helicobacter</taxon>
    </lineage>
</organism>
<dbReference type="GO" id="GO:1901530">
    <property type="term" value="P:response to hypochlorite"/>
    <property type="evidence" value="ECO:0007669"/>
    <property type="project" value="TreeGrafter"/>
</dbReference>
<protein>
    <submittedName>
        <fullName evidence="2">DUF417 domain-containing protein</fullName>
    </submittedName>
</protein>
<sequence>MLNTMILENLSKLKHAAAILSHIAIFIIFAWIGGLKFINYEAEGIVPFVANSPLSSFFYKDSEHYKPHKIPEGTYDEQKHKWHDENRTYLVSYGLGILIILYGTMTLLGLFYPILGVIGGILVFFMTCITLSFLITTPEVWVPNLGGMDYGFPYLAGAGRLVLKDIAIMTCALIVVGSCAERMLRTKSKRA</sequence>
<feature type="transmembrane region" description="Helical" evidence="1">
    <location>
        <begin position="12"/>
        <end position="32"/>
    </location>
</feature>
<dbReference type="AlphaFoldDB" id="A0A3D8J5F2"/>
<dbReference type="Pfam" id="PF04224">
    <property type="entry name" value="DUF417"/>
    <property type="match status" value="1"/>
</dbReference>
<keyword evidence="3" id="KW-1185">Reference proteome</keyword>
<dbReference type="PANTHER" id="PTHR40106">
    <property type="entry name" value="INNER MEMBRANE PROTEIN RCLC"/>
    <property type="match status" value="1"/>
</dbReference>
<dbReference type="InterPro" id="IPR007339">
    <property type="entry name" value="RclC-like"/>
</dbReference>
<dbReference type="OrthoDB" id="1118972at2"/>
<feature type="transmembrane region" description="Helical" evidence="1">
    <location>
        <begin position="90"/>
        <end position="114"/>
    </location>
</feature>
<keyword evidence="1" id="KW-1133">Transmembrane helix</keyword>
<reference evidence="2 3" key="1">
    <citation type="submission" date="2018-04" db="EMBL/GenBank/DDBJ databases">
        <title>Novel Campyloabacter and Helicobacter Species and Strains.</title>
        <authorList>
            <person name="Mannion A.J."/>
            <person name="Shen Z."/>
            <person name="Fox J.G."/>
        </authorList>
    </citation>
    <scope>NUCLEOTIDE SEQUENCE [LARGE SCALE GENOMIC DNA]</scope>
    <source>
        <strain evidence="2 3">MIT 97-5075</strain>
    </source>
</reference>
<dbReference type="PIRSF" id="PIRSF028065">
    <property type="entry name" value="UCP028065"/>
    <property type="match status" value="1"/>
</dbReference>
<name>A0A3D8J5F2_9HELI</name>
<dbReference type="RefSeq" id="WP_104762846.1">
    <property type="nucleotide sequence ID" value="NZ_FZPM01000009.1"/>
</dbReference>
<proteinExistence type="predicted"/>
<comment type="caution">
    <text evidence="2">The sequence shown here is derived from an EMBL/GenBank/DDBJ whole genome shotgun (WGS) entry which is preliminary data.</text>
</comment>
<evidence type="ECO:0000256" key="1">
    <source>
        <dbReference type="SAM" id="Phobius"/>
    </source>
</evidence>
<dbReference type="GO" id="GO:0005886">
    <property type="term" value="C:plasma membrane"/>
    <property type="evidence" value="ECO:0007669"/>
    <property type="project" value="TreeGrafter"/>
</dbReference>
<gene>
    <name evidence="2" type="ORF">CQA66_04745</name>
</gene>
<accession>A0A3D8J5F2</accession>
<dbReference type="PANTHER" id="PTHR40106:SF1">
    <property type="entry name" value="INNER MEMBRANE PROTEIN RCLC"/>
    <property type="match status" value="1"/>
</dbReference>
<feature type="transmembrane region" description="Helical" evidence="1">
    <location>
        <begin position="161"/>
        <end position="180"/>
    </location>
</feature>